<name>A0A2A2G659_9BACT</name>
<dbReference type="Proteomes" id="UP000218831">
    <property type="component" value="Unassembled WGS sequence"/>
</dbReference>
<protein>
    <recommendedName>
        <fullName evidence="4">DUF4625 domain-containing protein</fullName>
    </recommendedName>
</protein>
<accession>A0A2A2G659</accession>
<gene>
    <name evidence="2" type="ORF">CK503_14960</name>
</gene>
<sequence>MNIYTNFSTKLIAITFSAVLLFAGCSNPASNDDHEEHSEPHSIEFVTDGKTIVTYGSEVSGHFDVEEQDDTSLITAKFFDEDGNEIHGDDLDDEYSLAWEIADTDHADIEQHDDDGRWSFHIAGKAAGETVVQFLLQHGDDHADFYTPAINESNAIKIHVEESSN</sequence>
<dbReference type="OrthoDB" id="1524818at2"/>
<feature type="signal peptide" evidence="1">
    <location>
        <begin position="1"/>
        <end position="31"/>
    </location>
</feature>
<evidence type="ECO:0000256" key="1">
    <source>
        <dbReference type="SAM" id="SignalP"/>
    </source>
</evidence>
<organism evidence="2 3">
    <name type="scientific">Fodinibius salipaludis</name>
    <dbReference type="NCBI Taxonomy" id="2032627"/>
    <lineage>
        <taxon>Bacteria</taxon>
        <taxon>Pseudomonadati</taxon>
        <taxon>Balneolota</taxon>
        <taxon>Balneolia</taxon>
        <taxon>Balneolales</taxon>
        <taxon>Balneolaceae</taxon>
        <taxon>Fodinibius</taxon>
    </lineage>
</organism>
<evidence type="ECO:0000313" key="3">
    <source>
        <dbReference type="Proteomes" id="UP000218831"/>
    </source>
</evidence>
<comment type="caution">
    <text evidence="2">The sequence shown here is derived from an EMBL/GenBank/DDBJ whole genome shotgun (WGS) entry which is preliminary data.</text>
</comment>
<evidence type="ECO:0000313" key="2">
    <source>
        <dbReference type="EMBL" id="PAU92788.1"/>
    </source>
</evidence>
<evidence type="ECO:0008006" key="4">
    <source>
        <dbReference type="Google" id="ProtNLM"/>
    </source>
</evidence>
<feature type="chain" id="PRO_5013240088" description="DUF4625 domain-containing protein" evidence="1">
    <location>
        <begin position="32"/>
        <end position="165"/>
    </location>
</feature>
<dbReference type="EMBL" id="NSKE01000013">
    <property type="protein sequence ID" value="PAU92788.1"/>
    <property type="molecule type" value="Genomic_DNA"/>
</dbReference>
<keyword evidence="1" id="KW-0732">Signal</keyword>
<proteinExistence type="predicted"/>
<dbReference type="RefSeq" id="WP_095607641.1">
    <property type="nucleotide sequence ID" value="NZ_NSKE01000013.1"/>
</dbReference>
<keyword evidence="3" id="KW-1185">Reference proteome</keyword>
<reference evidence="2 3" key="1">
    <citation type="submission" date="2017-08" db="EMBL/GenBank/DDBJ databases">
        <title>Aliifodinibius alkalisoli sp. nov., isolated from saline alkaline soil.</title>
        <authorList>
            <person name="Liu D."/>
            <person name="Zhang G."/>
        </authorList>
    </citation>
    <scope>NUCLEOTIDE SEQUENCE [LARGE SCALE GENOMIC DNA]</scope>
    <source>
        <strain evidence="2 3">WN023</strain>
    </source>
</reference>
<dbReference type="AlphaFoldDB" id="A0A2A2G659"/>